<accession>A0A1I1ZB17</accession>
<dbReference type="STRING" id="35752.SAMN05421541_1014"/>
<evidence type="ECO:0000313" key="2">
    <source>
        <dbReference type="Proteomes" id="UP000199645"/>
    </source>
</evidence>
<dbReference type="EMBL" id="FONV01000001">
    <property type="protein sequence ID" value="SFE28879.1"/>
    <property type="molecule type" value="Genomic_DNA"/>
</dbReference>
<dbReference type="Proteomes" id="UP000199645">
    <property type="component" value="Unassembled WGS sequence"/>
</dbReference>
<sequence length="76" mass="8005">MIFERAAQAALGRFWLATVAYSVTQSPVVPAAGVFQRERGTTPSGAAFPLSAFPLSAPVLGRLAGTHGKRRILLVP</sequence>
<keyword evidence="2" id="KW-1185">Reference proteome</keyword>
<evidence type="ECO:0000313" key="1">
    <source>
        <dbReference type="EMBL" id="SFE28879.1"/>
    </source>
</evidence>
<protein>
    <submittedName>
        <fullName evidence="1">Uncharacterized protein</fullName>
    </submittedName>
</protein>
<organism evidence="1 2">
    <name type="scientific">Actinoplanes philippinensis</name>
    <dbReference type="NCBI Taxonomy" id="35752"/>
    <lineage>
        <taxon>Bacteria</taxon>
        <taxon>Bacillati</taxon>
        <taxon>Actinomycetota</taxon>
        <taxon>Actinomycetes</taxon>
        <taxon>Micromonosporales</taxon>
        <taxon>Micromonosporaceae</taxon>
        <taxon>Actinoplanes</taxon>
    </lineage>
</organism>
<dbReference type="RefSeq" id="WP_093608621.1">
    <property type="nucleotide sequence ID" value="NZ_BOMT01000014.1"/>
</dbReference>
<reference evidence="1 2" key="1">
    <citation type="submission" date="2016-10" db="EMBL/GenBank/DDBJ databases">
        <authorList>
            <person name="de Groot N.N."/>
        </authorList>
    </citation>
    <scope>NUCLEOTIDE SEQUENCE [LARGE SCALE GENOMIC DNA]</scope>
    <source>
        <strain evidence="1 2">DSM 43019</strain>
    </source>
</reference>
<dbReference type="AlphaFoldDB" id="A0A1I1ZB17"/>
<gene>
    <name evidence="1" type="ORF">SAMN05421541_1014</name>
</gene>
<proteinExistence type="predicted"/>
<name>A0A1I1ZB17_9ACTN</name>